<sequence>MRQARLFIIISLLIASNAYSNIEENKIDYSSPIYNSSIQEDNATDEEKENNSDDNNLKEYGPVTICANNAVYDDNKGVLTYLGNVFVMQIHNKHILCHQPNNLKKGVSYFIRNNILPFKQLQQKWLEQAKLLCSQEQECNFISGQKLIINLDKDRKIKTFTMLSEGDEKSRFYTFPTSTNPNYSSSKTVTRGPVEGSSKKIVYDVTDKHLELYKKAIAYQNDNVYRGEKVIFDITHDLISIPGSVDRRSTIILDGLQNQTKIDTGLTPISQYKNKPN</sequence>
<dbReference type="PANTHER" id="PTHR36504">
    <property type="entry name" value="LIPOPOLYSACCHARIDE EXPORT SYSTEM PROTEIN LPTA"/>
    <property type="match status" value="1"/>
</dbReference>
<dbReference type="InterPro" id="IPR005653">
    <property type="entry name" value="OstA-like_N"/>
</dbReference>
<dbReference type="eggNOG" id="COG1934">
    <property type="taxonomic scope" value="Bacteria"/>
</dbReference>
<dbReference type="GO" id="GO:0030288">
    <property type="term" value="C:outer membrane-bounded periplasmic space"/>
    <property type="evidence" value="ECO:0007669"/>
    <property type="project" value="TreeGrafter"/>
</dbReference>
<evidence type="ECO:0000256" key="1">
    <source>
        <dbReference type="ARBA" id="ARBA00022729"/>
    </source>
</evidence>
<dbReference type="KEGG" id="ftz:CH68_1141"/>
<dbReference type="GO" id="GO:0009279">
    <property type="term" value="C:cell outer membrane"/>
    <property type="evidence" value="ECO:0007669"/>
    <property type="project" value="TreeGrafter"/>
</dbReference>
<dbReference type="PANTHER" id="PTHR36504:SF1">
    <property type="entry name" value="LIPOPOLYSACCHARIDE EXPORT SYSTEM PROTEIN LPTA"/>
    <property type="match status" value="1"/>
</dbReference>
<evidence type="ECO:0000256" key="2">
    <source>
        <dbReference type="SAM" id="SignalP"/>
    </source>
</evidence>
<dbReference type="EMBL" id="JAAGJP010000006">
    <property type="protein sequence ID" value="NDS67819.1"/>
    <property type="molecule type" value="Genomic_DNA"/>
</dbReference>
<dbReference type="AlphaFoldDB" id="A0A0B3VCH2"/>
<dbReference type="HOGENOM" id="CLU_1003823_0_0_6"/>
<protein>
    <recommendedName>
        <fullName evidence="3">Organic solvent tolerance-like N-terminal domain-containing protein</fullName>
    </recommendedName>
</protein>
<dbReference type="Pfam" id="PF03968">
    <property type="entry name" value="LptD_N"/>
    <property type="match status" value="1"/>
</dbReference>
<comment type="caution">
    <text evidence="4">The sequence shown here is derived from an EMBL/GenBank/DDBJ whole genome shotgun (WGS) entry which is preliminary data.</text>
</comment>
<proteinExistence type="predicted"/>
<name>A0A0B3VCH2_FRATU</name>
<reference evidence="4" key="2">
    <citation type="submission" date="2020-02" db="EMBL/GenBank/DDBJ databases">
        <title>Using affinity propagation clustering for identifying bacterial clades and subclades with whole-genome sequences of Francisella tularensis.</title>
        <authorList>
            <person name="Homeier-Bachmann T."/>
            <person name="Abdel-Glil M.Y."/>
            <person name="Hackbart A."/>
            <person name="Hotzel H."/>
            <person name="Tomaso H."/>
        </authorList>
    </citation>
    <scope>NUCLEOTIDE SEQUENCE</scope>
    <source>
        <strain evidence="5">15T0085</strain>
        <strain evidence="4">17T1429</strain>
    </source>
</reference>
<evidence type="ECO:0000313" key="5">
    <source>
        <dbReference type="EMBL" id="NDS67819.1"/>
    </source>
</evidence>
<dbReference type="GO" id="GO:0015920">
    <property type="term" value="P:lipopolysaccharide transport"/>
    <property type="evidence" value="ECO:0007669"/>
    <property type="project" value="TreeGrafter"/>
</dbReference>
<reference evidence="4" key="1">
    <citation type="submission" date="2019-08" db="EMBL/GenBank/DDBJ databases">
        <authorList>
            <person name="Busch A."/>
        </authorList>
    </citation>
    <scope>NUCLEOTIDE SEQUENCE</scope>
    <source>
        <strain evidence="5">15T0085</strain>
        <strain evidence="4">17T1429</strain>
    </source>
</reference>
<dbReference type="InterPro" id="IPR052037">
    <property type="entry name" value="LPS_export_LptA"/>
</dbReference>
<gene>
    <name evidence="5" type="ORF">FWI86_01510</name>
    <name evidence="4" type="ORF">FWJ04_01805</name>
</gene>
<evidence type="ECO:0000259" key="3">
    <source>
        <dbReference type="Pfam" id="PF03968"/>
    </source>
</evidence>
<evidence type="ECO:0000313" key="4">
    <source>
        <dbReference type="EMBL" id="NDR88466.1"/>
    </source>
</evidence>
<dbReference type="OMA" id="CAEQKEC"/>
<dbReference type="KEGG" id="ftv:CH67_1409"/>
<feature type="chain" id="PRO_5009756600" description="Organic solvent tolerance-like N-terminal domain-containing protein" evidence="2">
    <location>
        <begin position="21"/>
        <end position="277"/>
    </location>
</feature>
<dbReference type="Gene3D" id="2.60.450.10">
    <property type="entry name" value="Lipopolysaccharide (LPS) transport protein A like domain"/>
    <property type="match status" value="1"/>
</dbReference>
<feature type="signal peptide" evidence="2">
    <location>
        <begin position="1"/>
        <end position="20"/>
    </location>
</feature>
<feature type="domain" description="Organic solvent tolerance-like N-terminal" evidence="3">
    <location>
        <begin position="142"/>
        <end position="235"/>
    </location>
</feature>
<dbReference type="RefSeq" id="WP_003015989.1">
    <property type="nucleotide sequence ID" value="NZ_CP009693.1"/>
</dbReference>
<keyword evidence="1 2" id="KW-0732">Signal</keyword>
<dbReference type="KEGG" id="ftc:DA46_1734"/>
<dbReference type="EMBL" id="JAAGKH010000008">
    <property type="protein sequence ID" value="NDR88466.1"/>
    <property type="molecule type" value="Genomic_DNA"/>
</dbReference>
<organism evidence="4">
    <name type="scientific">Francisella tularensis subsp. holarctica</name>
    <dbReference type="NCBI Taxonomy" id="119857"/>
    <lineage>
        <taxon>Bacteria</taxon>
        <taxon>Pseudomonadati</taxon>
        <taxon>Pseudomonadota</taxon>
        <taxon>Gammaproteobacteria</taxon>
        <taxon>Thiotrichales</taxon>
        <taxon>Francisellaceae</taxon>
        <taxon>Francisella</taxon>
    </lineage>
</organism>
<accession>A0A0B3VCH2</accession>
<dbReference type="GO" id="GO:0017089">
    <property type="term" value="F:glycolipid transfer activity"/>
    <property type="evidence" value="ECO:0007669"/>
    <property type="project" value="TreeGrafter"/>
</dbReference>